<evidence type="ECO:0000256" key="1">
    <source>
        <dbReference type="ARBA" id="ARBA00004141"/>
    </source>
</evidence>
<evidence type="ECO:0000259" key="7">
    <source>
        <dbReference type="Pfam" id="PF01957"/>
    </source>
</evidence>
<dbReference type="InterPro" id="IPR012340">
    <property type="entry name" value="NA-bd_OB-fold"/>
</dbReference>
<dbReference type="PANTHER" id="PTHR33507">
    <property type="entry name" value="INNER MEMBRANE PROTEIN YBBJ"/>
    <property type="match status" value="1"/>
</dbReference>
<evidence type="ECO:0000259" key="8">
    <source>
        <dbReference type="Pfam" id="PF24961"/>
    </source>
</evidence>
<dbReference type="InterPro" id="IPR029045">
    <property type="entry name" value="ClpP/crotonase-like_dom_sf"/>
</dbReference>
<dbReference type="Pfam" id="PF25145">
    <property type="entry name" value="NfeD1b_N"/>
    <property type="match status" value="1"/>
</dbReference>
<protein>
    <submittedName>
        <fullName evidence="10">Serine protease</fullName>
    </submittedName>
</protein>
<dbReference type="Gene3D" id="2.40.50.140">
    <property type="entry name" value="Nucleic acid-binding proteins"/>
    <property type="match status" value="1"/>
</dbReference>
<evidence type="ECO:0000313" key="11">
    <source>
        <dbReference type="Proteomes" id="UP000321827"/>
    </source>
</evidence>
<dbReference type="GO" id="GO:0006508">
    <property type="term" value="P:proteolysis"/>
    <property type="evidence" value="ECO:0007669"/>
    <property type="project" value="UniProtKB-KW"/>
</dbReference>
<organism evidence="10 11">
    <name type="scientific">Oceanithermus desulfurans NBRC 100063</name>
    <dbReference type="NCBI Taxonomy" id="1227550"/>
    <lineage>
        <taxon>Bacteria</taxon>
        <taxon>Thermotogati</taxon>
        <taxon>Deinococcota</taxon>
        <taxon>Deinococci</taxon>
        <taxon>Thermales</taxon>
        <taxon>Thermaceae</taxon>
        <taxon>Oceanithermus</taxon>
    </lineage>
</organism>
<feature type="domain" description="NfeD1b N-terminal" evidence="9">
    <location>
        <begin position="23"/>
        <end position="207"/>
    </location>
</feature>
<evidence type="ECO:0000256" key="3">
    <source>
        <dbReference type="ARBA" id="ARBA00022989"/>
    </source>
</evidence>
<feature type="transmembrane region" description="Helical" evidence="5">
    <location>
        <begin position="296"/>
        <end position="314"/>
    </location>
</feature>
<evidence type="ECO:0000256" key="5">
    <source>
        <dbReference type="SAM" id="Phobius"/>
    </source>
</evidence>
<evidence type="ECO:0000259" key="9">
    <source>
        <dbReference type="Pfam" id="PF25145"/>
    </source>
</evidence>
<dbReference type="EMBL" id="BJXN01000014">
    <property type="protein sequence ID" value="GEM90483.1"/>
    <property type="molecule type" value="Genomic_DNA"/>
</dbReference>
<feature type="transmembrane region" description="Helical" evidence="5">
    <location>
        <begin position="221"/>
        <end position="241"/>
    </location>
</feature>
<evidence type="ECO:0000256" key="2">
    <source>
        <dbReference type="ARBA" id="ARBA00022692"/>
    </source>
</evidence>
<dbReference type="InterPro" id="IPR052165">
    <property type="entry name" value="Membrane_assoc_protease"/>
</dbReference>
<dbReference type="PANTHER" id="PTHR33507:SF3">
    <property type="entry name" value="INNER MEMBRANE PROTEIN YBBJ"/>
    <property type="match status" value="1"/>
</dbReference>
<dbReference type="Pfam" id="PF01957">
    <property type="entry name" value="NfeD"/>
    <property type="match status" value="1"/>
</dbReference>
<keyword evidence="10" id="KW-0645">Protease</keyword>
<dbReference type="Gene3D" id="3.90.226.10">
    <property type="entry name" value="2-enoyl-CoA Hydratase, Chain A, domain 1"/>
    <property type="match status" value="1"/>
</dbReference>
<feature type="domain" description="NfeD-like C-terminal" evidence="7">
    <location>
        <begin position="368"/>
        <end position="423"/>
    </location>
</feature>
<evidence type="ECO:0000256" key="6">
    <source>
        <dbReference type="SAM" id="SignalP"/>
    </source>
</evidence>
<evidence type="ECO:0000256" key="4">
    <source>
        <dbReference type="ARBA" id="ARBA00023136"/>
    </source>
</evidence>
<dbReference type="Proteomes" id="UP000321827">
    <property type="component" value="Unassembled WGS sequence"/>
</dbReference>
<dbReference type="AlphaFoldDB" id="A0A511RLE0"/>
<accession>A0A511RLE0</accession>
<name>A0A511RLE0_9DEIN</name>
<feature type="chain" id="PRO_5022076865" evidence="6">
    <location>
        <begin position="21"/>
        <end position="426"/>
    </location>
</feature>
<dbReference type="GO" id="GO:0005886">
    <property type="term" value="C:plasma membrane"/>
    <property type="evidence" value="ECO:0007669"/>
    <property type="project" value="TreeGrafter"/>
</dbReference>
<keyword evidence="6" id="KW-0732">Signal</keyword>
<dbReference type="Pfam" id="PF24961">
    <property type="entry name" value="NfeD_membrane"/>
    <property type="match status" value="1"/>
</dbReference>
<reference evidence="10 11" key="1">
    <citation type="submission" date="2019-07" db="EMBL/GenBank/DDBJ databases">
        <title>Whole genome shotgun sequence of Oceanithermus desulfurans NBRC 100063.</title>
        <authorList>
            <person name="Hosoyama A."/>
            <person name="Uohara A."/>
            <person name="Ohji S."/>
            <person name="Ichikawa N."/>
        </authorList>
    </citation>
    <scope>NUCLEOTIDE SEQUENCE [LARGE SCALE GENOMIC DNA]</scope>
    <source>
        <strain evidence="10 11">NBRC 100063</strain>
    </source>
</reference>
<comment type="caution">
    <text evidence="10">The sequence shown here is derived from an EMBL/GenBank/DDBJ whole genome shotgun (WGS) entry which is preliminary data.</text>
</comment>
<keyword evidence="4 5" id="KW-0472">Membrane</keyword>
<gene>
    <name evidence="10" type="ORF">ODE01S_19170</name>
</gene>
<keyword evidence="2 5" id="KW-0812">Transmembrane</keyword>
<feature type="transmembrane region" description="Helical" evidence="5">
    <location>
        <begin position="320"/>
        <end position="342"/>
    </location>
</feature>
<dbReference type="RefSeq" id="WP_147148253.1">
    <property type="nucleotide sequence ID" value="NZ_BJXN01000014.1"/>
</dbReference>
<feature type="signal peptide" evidence="6">
    <location>
        <begin position="1"/>
        <end position="20"/>
    </location>
</feature>
<proteinExistence type="predicted"/>
<evidence type="ECO:0000313" key="10">
    <source>
        <dbReference type="EMBL" id="GEM90483.1"/>
    </source>
</evidence>
<dbReference type="SUPFAM" id="SSF52096">
    <property type="entry name" value="ClpP/crotonase"/>
    <property type="match status" value="1"/>
</dbReference>
<keyword evidence="3 5" id="KW-1133">Transmembrane helix</keyword>
<sequence>MVKPRLILSFLIFLAGWAQAASYVVQIEGTIDNPLAAYVEDALVRAEREGASGVVLWIDTPGGRVDAAMRISDAVLQAPLPTLAVVKNAFSAGALIALSAEQVAMLPGSEIGAALPIVVTPVTEPSAADRKFISALKGKFRAVAEARGRPVELAEAMVDPEIEVEGLAGKGEPLTLTAAKAVELGVADFEAASLRDALERAGFAAETVVLSVPTRIEVARFLTSMYVAPILLALGLLGLIVEFFTPGFGVPGLLGLLALALYFAGGVLTGMSGVLEVTLFLAGIALLLVEMFLIPGFGVAGIAGFVAIGASIYLTFGDQALMVGAIAVVTGAVGLVLVFRYLPRTRAAHALVLEGAIGEQAPPRERLQALEGAIGTAITDLRPAGTARFGQLKVDVVSDGEFVPKGSTVRVILVEGARVVVRKEEG</sequence>
<dbReference type="GO" id="GO:0008233">
    <property type="term" value="F:peptidase activity"/>
    <property type="evidence" value="ECO:0007669"/>
    <property type="project" value="UniProtKB-KW"/>
</dbReference>
<dbReference type="OrthoDB" id="9806253at2"/>
<dbReference type="InterPro" id="IPR002810">
    <property type="entry name" value="NfeD-like_C"/>
</dbReference>
<feature type="domain" description="NfeD integral membrane" evidence="8">
    <location>
        <begin position="226"/>
        <end position="339"/>
    </location>
</feature>
<dbReference type="InterPro" id="IPR056738">
    <property type="entry name" value="NfeD1b_N"/>
</dbReference>
<dbReference type="CDD" id="cd07021">
    <property type="entry name" value="Clp_protease_NfeD_like"/>
    <property type="match status" value="1"/>
</dbReference>
<keyword evidence="10" id="KW-0378">Hydrolase</keyword>
<comment type="subcellular location">
    <subcellularLocation>
        <location evidence="1">Membrane</location>
        <topology evidence="1">Multi-pass membrane protein</topology>
    </subcellularLocation>
</comment>
<dbReference type="InterPro" id="IPR056739">
    <property type="entry name" value="NfeD_membrane"/>
</dbReference>